<dbReference type="SUPFAM" id="SSF53448">
    <property type="entry name" value="Nucleotide-diphospho-sugar transferases"/>
    <property type="match status" value="1"/>
</dbReference>
<evidence type="ECO:0000313" key="1">
    <source>
        <dbReference type="EMBL" id="MBW4561956.1"/>
    </source>
</evidence>
<gene>
    <name evidence="1" type="ORF">KME32_12535</name>
</gene>
<dbReference type="Gene3D" id="3.90.550.10">
    <property type="entry name" value="Spore Coat Polysaccharide Biosynthesis Protein SpsA, Chain A"/>
    <property type="match status" value="1"/>
</dbReference>
<reference evidence="1" key="1">
    <citation type="submission" date="2021-05" db="EMBL/GenBank/DDBJ databases">
        <authorList>
            <person name="Pietrasiak N."/>
            <person name="Ward R."/>
            <person name="Stajich J.E."/>
            <person name="Kurbessoian T."/>
        </authorList>
    </citation>
    <scope>NUCLEOTIDE SEQUENCE</scope>
    <source>
        <strain evidence="1">JT2-VF2</strain>
    </source>
</reference>
<organism evidence="1 2">
    <name type="scientific">Mojavia pulchra JT2-VF2</name>
    <dbReference type="NCBI Taxonomy" id="287848"/>
    <lineage>
        <taxon>Bacteria</taxon>
        <taxon>Bacillati</taxon>
        <taxon>Cyanobacteriota</taxon>
        <taxon>Cyanophyceae</taxon>
        <taxon>Nostocales</taxon>
        <taxon>Nostocaceae</taxon>
    </lineage>
</organism>
<name>A0A951PYG4_9NOST</name>
<proteinExistence type="predicted"/>
<dbReference type="AlphaFoldDB" id="A0A951PYG4"/>
<dbReference type="Proteomes" id="UP000715781">
    <property type="component" value="Unassembled WGS sequence"/>
</dbReference>
<accession>A0A951PYG4</accession>
<dbReference type="InterPro" id="IPR029044">
    <property type="entry name" value="Nucleotide-diphossugar_trans"/>
</dbReference>
<sequence length="300" mass="35293">MDSAEFQYFLKKLLVVLVLYKTDLNHSDSFKSLSYCLEKNSSTLDILIYDNSPLPMLNPKEMDYQNWYINYIYDETNPGVGKAYNTGYKVGRQMDKQWLLLLDQDTKFEPDALLKYYQAVYSNRNSFLFAPILTSDIGELYSPCKYAFRRGFPLKNIVPGLHNTKNISLLNSGLLINMDIFEKVGGYNEDLKLDFSDFEFIDRYKQINNFFFLINTKCLHGFSSQQDSMEAALNRFGRYCESIQVLTKIHIDAFILLFFSLVRSCKLSVKFNNYRFIYIFYINLIKPYFQSIKLKIKHLI</sequence>
<reference evidence="1" key="2">
    <citation type="journal article" date="2022" name="Microbiol. Resour. Announc.">
        <title>Metagenome Sequencing to Explore Phylogenomics of Terrestrial Cyanobacteria.</title>
        <authorList>
            <person name="Ward R.D."/>
            <person name="Stajich J.E."/>
            <person name="Johansen J.R."/>
            <person name="Huntemann M."/>
            <person name="Clum A."/>
            <person name="Foster B."/>
            <person name="Foster B."/>
            <person name="Roux S."/>
            <person name="Palaniappan K."/>
            <person name="Varghese N."/>
            <person name="Mukherjee S."/>
            <person name="Reddy T.B.K."/>
            <person name="Daum C."/>
            <person name="Copeland A."/>
            <person name="Chen I.A."/>
            <person name="Ivanova N.N."/>
            <person name="Kyrpides N.C."/>
            <person name="Shapiro N."/>
            <person name="Eloe-Fadrosh E.A."/>
            <person name="Pietrasiak N."/>
        </authorList>
    </citation>
    <scope>NUCLEOTIDE SEQUENCE</scope>
    <source>
        <strain evidence="1">JT2-VF2</strain>
    </source>
</reference>
<evidence type="ECO:0000313" key="2">
    <source>
        <dbReference type="Proteomes" id="UP000715781"/>
    </source>
</evidence>
<protein>
    <recommendedName>
        <fullName evidence="3">Glycosyltransferase 2-like domain-containing protein</fullName>
    </recommendedName>
</protein>
<evidence type="ECO:0008006" key="3">
    <source>
        <dbReference type="Google" id="ProtNLM"/>
    </source>
</evidence>
<dbReference type="EMBL" id="JAHHHN010000006">
    <property type="protein sequence ID" value="MBW4561956.1"/>
    <property type="molecule type" value="Genomic_DNA"/>
</dbReference>
<comment type="caution">
    <text evidence="1">The sequence shown here is derived from an EMBL/GenBank/DDBJ whole genome shotgun (WGS) entry which is preliminary data.</text>
</comment>